<name>A0AAV8VC27_9CUCU</name>
<reference evidence="1 2" key="1">
    <citation type="journal article" date="2023" name="Insect Mol. Biol.">
        <title>Genome sequencing provides insights into the evolution of gene families encoding plant cell wall-degrading enzymes in longhorned beetles.</title>
        <authorList>
            <person name="Shin N.R."/>
            <person name="Okamura Y."/>
            <person name="Kirsch R."/>
            <person name="Pauchet Y."/>
        </authorList>
    </citation>
    <scope>NUCLEOTIDE SEQUENCE [LARGE SCALE GENOMIC DNA]</scope>
    <source>
        <strain evidence="1">EAD_L_NR</strain>
    </source>
</reference>
<keyword evidence="2" id="KW-1185">Reference proteome</keyword>
<dbReference type="EMBL" id="JANEYG010000161">
    <property type="protein sequence ID" value="KAJ8911804.1"/>
    <property type="molecule type" value="Genomic_DNA"/>
</dbReference>
<gene>
    <name evidence="1" type="ORF">NQ315_014228</name>
</gene>
<evidence type="ECO:0008006" key="3">
    <source>
        <dbReference type="Google" id="ProtNLM"/>
    </source>
</evidence>
<protein>
    <recommendedName>
        <fullName evidence="3">DDE Tnp4 domain-containing protein</fullName>
    </recommendedName>
</protein>
<organism evidence="1 2">
    <name type="scientific">Exocentrus adspersus</name>
    <dbReference type="NCBI Taxonomy" id="1586481"/>
    <lineage>
        <taxon>Eukaryota</taxon>
        <taxon>Metazoa</taxon>
        <taxon>Ecdysozoa</taxon>
        <taxon>Arthropoda</taxon>
        <taxon>Hexapoda</taxon>
        <taxon>Insecta</taxon>
        <taxon>Pterygota</taxon>
        <taxon>Neoptera</taxon>
        <taxon>Endopterygota</taxon>
        <taxon>Coleoptera</taxon>
        <taxon>Polyphaga</taxon>
        <taxon>Cucujiformia</taxon>
        <taxon>Chrysomeloidea</taxon>
        <taxon>Cerambycidae</taxon>
        <taxon>Lamiinae</taxon>
        <taxon>Acanthocinini</taxon>
        <taxon>Exocentrus</taxon>
    </lineage>
</organism>
<sequence>MHRCTKKRFRCILKERVLKYSPYKAGQIINACCVLHNMCIRGNVPLEEPIEEGNNLDDIEGAVLH</sequence>
<dbReference type="AlphaFoldDB" id="A0AAV8VC27"/>
<evidence type="ECO:0000313" key="1">
    <source>
        <dbReference type="EMBL" id="KAJ8911804.1"/>
    </source>
</evidence>
<dbReference type="Proteomes" id="UP001159042">
    <property type="component" value="Unassembled WGS sequence"/>
</dbReference>
<proteinExistence type="predicted"/>
<comment type="caution">
    <text evidence="1">The sequence shown here is derived from an EMBL/GenBank/DDBJ whole genome shotgun (WGS) entry which is preliminary data.</text>
</comment>
<accession>A0AAV8VC27</accession>
<evidence type="ECO:0000313" key="2">
    <source>
        <dbReference type="Proteomes" id="UP001159042"/>
    </source>
</evidence>